<dbReference type="Proteomes" id="UP000035800">
    <property type="component" value="Chromosome I"/>
</dbReference>
<proteinExistence type="predicted"/>
<dbReference type="EMBL" id="CP006694">
    <property type="protein sequence ID" value="AIT10809.1"/>
    <property type="molecule type" value="Genomic_DNA"/>
</dbReference>
<dbReference type="AlphaFoldDB" id="A0A097ESA4"/>
<organism evidence="1 2">
    <name type="scientific">Leptospira santarosai serovar Shermani str. LT 821</name>
    <dbReference type="NCBI Taxonomy" id="758847"/>
    <lineage>
        <taxon>Bacteria</taxon>
        <taxon>Pseudomonadati</taxon>
        <taxon>Spirochaetota</taxon>
        <taxon>Spirochaetia</taxon>
        <taxon>Leptospirales</taxon>
        <taxon>Leptospiraceae</taxon>
        <taxon>Leptospira</taxon>
    </lineage>
</organism>
<dbReference type="KEGG" id="lst:LSS_20855"/>
<name>A0A097ESA4_9LEPT</name>
<reference evidence="1 2" key="1">
    <citation type="journal article" date="2012" name="Gene">
        <title>Sequence of Leptospira santarosai serovar Shermani genome and prediction of virulence-associated genes.</title>
        <authorList>
            <person name="Chou L.F."/>
            <person name="Chen Y.T."/>
            <person name="Lu C.W."/>
            <person name="Ko Y.C."/>
            <person name="Tang C.Y."/>
            <person name="Pan M.J."/>
            <person name="Tian Y.C."/>
            <person name="Chiu C.H."/>
            <person name="Hung C.C."/>
            <person name="Yang C.W."/>
        </authorList>
    </citation>
    <scope>NUCLEOTIDE SEQUENCE [LARGE SCALE GENOMIC DNA]</scope>
    <source>
        <strain evidence="1">LT 821</strain>
    </source>
</reference>
<gene>
    <name evidence="1" type="ORF">LSS_20855</name>
</gene>
<evidence type="ECO:0000313" key="2">
    <source>
        <dbReference type="Proteomes" id="UP000035800"/>
    </source>
</evidence>
<accession>A0A097ESA4</accession>
<protein>
    <submittedName>
        <fullName evidence="1">Uncharacterized protein</fullName>
    </submittedName>
</protein>
<reference evidence="1 2" key="2">
    <citation type="journal article" date="2014" name="Emerg. Microbes Infect.">
        <title>Potential impact on kidney infection: a whole-genome analysis of Leptospira santarosai serovar Shermani.</title>
        <authorList>
            <person name="Chou L.F."/>
            <person name="Chen T.W."/>
            <person name="Ko Y.C."/>
            <person name="Pan M.J."/>
            <person name="Tian Y.C."/>
            <person name="Chiu C.H."/>
            <person name="Tang P."/>
            <person name="Hung C.C."/>
            <person name="Yang C.W."/>
        </authorList>
    </citation>
    <scope>NUCLEOTIDE SEQUENCE</scope>
    <source>
        <strain evidence="1 2">LT 821</strain>
    </source>
</reference>
<evidence type="ECO:0000313" key="1">
    <source>
        <dbReference type="EMBL" id="AIT10809.1"/>
    </source>
</evidence>
<sequence length="61" mass="6982">MEGSGFFKIDPRIESYPQTIRFKKPRVCPKSSLVGVPTLSDHSISGTMLFDHLFQIWKDDP</sequence>
<dbReference type="STRING" id="758847.LSS_20855"/>